<proteinExistence type="predicted"/>
<evidence type="ECO:0000313" key="3">
    <source>
        <dbReference type="Proteomes" id="UP000746612"/>
    </source>
</evidence>
<evidence type="ECO:0000313" key="2">
    <source>
        <dbReference type="EMBL" id="CAG2004176.1"/>
    </source>
</evidence>
<feature type="chain" id="PRO_5040192306" evidence="1">
    <location>
        <begin position="16"/>
        <end position="166"/>
    </location>
</feature>
<accession>A0A9N8RMQ4</accession>
<dbReference type="Proteomes" id="UP000746612">
    <property type="component" value="Unassembled WGS sequence"/>
</dbReference>
<protein>
    <submittedName>
        <fullName evidence="2">Uncharacterized protein</fullName>
    </submittedName>
</protein>
<evidence type="ECO:0000256" key="1">
    <source>
        <dbReference type="SAM" id="SignalP"/>
    </source>
</evidence>
<reference evidence="2" key="1">
    <citation type="submission" date="2021-03" db="EMBL/GenBank/DDBJ databases">
        <authorList>
            <person name="Alouane T."/>
            <person name="Langin T."/>
            <person name="Bonhomme L."/>
        </authorList>
    </citation>
    <scope>NUCLEOTIDE SEQUENCE</scope>
    <source>
        <strain evidence="2">MDC_Fg202</strain>
    </source>
</reference>
<organism evidence="2 3">
    <name type="scientific">Gibberella zeae</name>
    <name type="common">Wheat head blight fungus</name>
    <name type="synonym">Fusarium graminearum</name>
    <dbReference type="NCBI Taxonomy" id="5518"/>
    <lineage>
        <taxon>Eukaryota</taxon>
        <taxon>Fungi</taxon>
        <taxon>Dikarya</taxon>
        <taxon>Ascomycota</taxon>
        <taxon>Pezizomycotina</taxon>
        <taxon>Sordariomycetes</taxon>
        <taxon>Hypocreomycetidae</taxon>
        <taxon>Hypocreales</taxon>
        <taxon>Nectriaceae</taxon>
        <taxon>Fusarium</taxon>
    </lineage>
</organism>
<keyword evidence="1" id="KW-0732">Signal</keyword>
<dbReference type="AlphaFoldDB" id="A0A9N8RMQ4"/>
<name>A0A9N8RMQ4_GIBZA</name>
<dbReference type="EMBL" id="CAJPIJ010000180">
    <property type="protein sequence ID" value="CAG2004176.1"/>
    <property type="molecule type" value="Genomic_DNA"/>
</dbReference>
<gene>
    <name evidence="2" type="ORF">MDCFG202_LOCUS495897</name>
</gene>
<sequence length="166" mass="18414">MTLNNLGTLCLLVHAIIPELSKLGSDDSSVHDFTCNIVIVDSARILLNKSDEDEGSGVTCELKRQPKGQFQHYSAKLPVVVFELSCLQDSRRLSRIVKEYVTIHTATSKPLFRVKNSNAVDLNFEKTFDAQAYDILRHHAGLQADQSICHSPFIPPKVGQPILTAN</sequence>
<feature type="signal peptide" evidence="1">
    <location>
        <begin position="1"/>
        <end position="15"/>
    </location>
</feature>
<comment type="caution">
    <text evidence="2">The sequence shown here is derived from an EMBL/GenBank/DDBJ whole genome shotgun (WGS) entry which is preliminary data.</text>
</comment>